<proteinExistence type="inferred from homology"/>
<dbReference type="AlphaFoldDB" id="A0A8C6WAT4"/>
<keyword evidence="10" id="KW-0560">Oxidoreductase</keyword>
<dbReference type="EC" id="1.14.14.1" evidence="5"/>
<keyword evidence="8" id="KW-0256">Endoplasmic reticulum</keyword>
<dbReference type="GO" id="GO:0005789">
    <property type="term" value="C:endoplasmic reticulum membrane"/>
    <property type="evidence" value="ECO:0007669"/>
    <property type="project" value="UniProtKB-SubCell"/>
</dbReference>
<dbReference type="GO" id="GO:0020037">
    <property type="term" value="F:heme binding"/>
    <property type="evidence" value="ECO:0007669"/>
    <property type="project" value="InterPro"/>
</dbReference>
<dbReference type="GO" id="GO:0016712">
    <property type="term" value="F:oxidoreductase activity, acting on paired donors, with incorporation or reduction of molecular oxygen, reduced flavin or flavoprotein as one donor, and incorporation of one atom of oxygen"/>
    <property type="evidence" value="ECO:0007669"/>
    <property type="project" value="UniProtKB-EC"/>
</dbReference>
<protein>
    <recommendedName>
        <fullName evidence="5">unspecific monooxygenase</fullName>
        <ecNumber evidence="5">1.14.14.1</ecNumber>
    </recommendedName>
</protein>
<dbReference type="InterPro" id="IPR002401">
    <property type="entry name" value="Cyt_P450_E_grp-I"/>
</dbReference>
<feature type="signal peptide" evidence="14">
    <location>
        <begin position="1"/>
        <end position="17"/>
    </location>
</feature>
<dbReference type="GeneTree" id="ENSGT00940000154299"/>
<sequence>FCLSCLLLLSLWRHSSGRGKLPPGPIPLPIVGNFFQIDIKDIQQSLNKLSKVYGPVFTLYMGMQPTVVFHGYEAIKEGLVDHGEEFSGRGRLPGLDRINKGIIFNNGKRWKDTRRFTLMTLQNLGMGKKSTEDRVQEEAQCLVEELRKTNGGTILYLLKNTLYILILFKNISNSFGLPCDPTFILNCAPCNVICSTIFQNRFDYKDKNFVNLMEKVNENTKIMSSPWMQVCNNFPAIIDYCPGPHNTIFKNFDYVKSYVLEKIKEHQESLDEKHNQQLEFTVDNLAVTVVDLFGTGTETTSTTLRYALLLLLKHPHVTVKVQEEIVHVVGRHWSPCMQGRSSMPYTDAVVHEVQRYINLIPINLPHEVTCDIKFRDYLIPKVRWFLLCTNIITSLSSVLHDKKDFPNPEKFDPGHFLDKNGNFKKMTTSCLSQQGLACMELFLFLTTILQNFKLKSLTSTTPVVNGLVSVPPPYQICFIPV</sequence>
<evidence type="ECO:0000256" key="8">
    <source>
        <dbReference type="ARBA" id="ARBA00022824"/>
    </source>
</evidence>
<dbReference type="InterPro" id="IPR001128">
    <property type="entry name" value="Cyt_P450"/>
</dbReference>
<keyword evidence="11" id="KW-0408">Iron</keyword>
<accession>A0A8C6WAT4</accession>
<dbReference type="PRINTS" id="PR00385">
    <property type="entry name" value="P450"/>
</dbReference>
<evidence type="ECO:0000256" key="6">
    <source>
        <dbReference type="ARBA" id="ARBA00022617"/>
    </source>
</evidence>
<evidence type="ECO:0000256" key="1">
    <source>
        <dbReference type="ARBA" id="ARBA00001971"/>
    </source>
</evidence>
<dbReference type="Ensembl" id="ENSNGAT00000026183.1">
    <property type="protein sequence ID" value="ENSNGAP00000020513.1"/>
    <property type="gene ID" value="ENSNGAG00000019972.1"/>
</dbReference>
<comment type="subcellular location">
    <subcellularLocation>
        <location evidence="3">Endoplasmic reticulum membrane</location>
        <topology evidence="3">Peripheral membrane protein</topology>
    </subcellularLocation>
    <subcellularLocation>
        <location evidence="2">Microsome membrane</location>
        <topology evidence="2">Peripheral membrane protein</topology>
    </subcellularLocation>
</comment>
<dbReference type="FunFam" id="1.10.630.10:FF:000238">
    <property type="entry name" value="Cytochrome P450 2A6"/>
    <property type="match status" value="2"/>
</dbReference>
<dbReference type="Gene3D" id="1.10.630.10">
    <property type="entry name" value="Cytochrome P450"/>
    <property type="match status" value="1"/>
</dbReference>
<keyword evidence="14" id="KW-0732">Signal</keyword>
<comment type="similarity">
    <text evidence="4">Belongs to the cytochrome P450 family.</text>
</comment>
<dbReference type="InterPro" id="IPR036396">
    <property type="entry name" value="Cyt_P450_sf"/>
</dbReference>
<dbReference type="InterPro" id="IPR050182">
    <property type="entry name" value="Cytochrome_P450_fam2"/>
</dbReference>
<organism evidence="15 16">
    <name type="scientific">Nannospalax galili</name>
    <name type="common">Northern Israeli blind subterranean mole rat</name>
    <name type="synonym">Spalax galili</name>
    <dbReference type="NCBI Taxonomy" id="1026970"/>
    <lineage>
        <taxon>Eukaryota</taxon>
        <taxon>Metazoa</taxon>
        <taxon>Chordata</taxon>
        <taxon>Craniata</taxon>
        <taxon>Vertebrata</taxon>
        <taxon>Euteleostomi</taxon>
        <taxon>Mammalia</taxon>
        <taxon>Eutheria</taxon>
        <taxon>Euarchontoglires</taxon>
        <taxon>Glires</taxon>
        <taxon>Rodentia</taxon>
        <taxon>Myomorpha</taxon>
        <taxon>Muroidea</taxon>
        <taxon>Spalacidae</taxon>
        <taxon>Spalacinae</taxon>
        <taxon>Nannospalax</taxon>
    </lineage>
</organism>
<dbReference type="PANTHER" id="PTHR24300">
    <property type="entry name" value="CYTOCHROME P450 508A4-RELATED"/>
    <property type="match status" value="1"/>
</dbReference>
<dbReference type="PRINTS" id="PR00463">
    <property type="entry name" value="EP450I"/>
</dbReference>
<dbReference type="Proteomes" id="UP000694381">
    <property type="component" value="Unassembled WGS sequence"/>
</dbReference>
<comment type="cofactor">
    <cofactor evidence="1">
        <name>heme</name>
        <dbReference type="ChEBI" id="CHEBI:30413"/>
    </cofactor>
</comment>
<evidence type="ECO:0000256" key="5">
    <source>
        <dbReference type="ARBA" id="ARBA00012109"/>
    </source>
</evidence>
<feature type="chain" id="PRO_5034876639" description="unspecific monooxygenase" evidence="14">
    <location>
        <begin position="18"/>
        <end position="481"/>
    </location>
</feature>
<evidence type="ECO:0000313" key="16">
    <source>
        <dbReference type="Proteomes" id="UP000694381"/>
    </source>
</evidence>
<dbReference type="GO" id="GO:0006082">
    <property type="term" value="P:organic acid metabolic process"/>
    <property type="evidence" value="ECO:0007669"/>
    <property type="project" value="TreeGrafter"/>
</dbReference>
<evidence type="ECO:0000256" key="2">
    <source>
        <dbReference type="ARBA" id="ARBA00004174"/>
    </source>
</evidence>
<evidence type="ECO:0000256" key="3">
    <source>
        <dbReference type="ARBA" id="ARBA00004406"/>
    </source>
</evidence>
<evidence type="ECO:0000256" key="9">
    <source>
        <dbReference type="ARBA" id="ARBA00022848"/>
    </source>
</evidence>
<keyword evidence="6" id="KW-0349">Heme</keyword>
<keyword evidence="13" id="KW-0472">Membrane</keyword>
<reference evidence="15" key="1">
    <citation type="submission" date="2025-08" db="UniProtKB">
        <authorList>
            <consortium name="Ensembl"/>
        </authorList>
    </citation>
    <scope>IDENTIFICATION</scope>
</reference>
<evidence type="ECO:0000256" key="7">
    <source>
        <dbReference type="ARBA" id="ARBA00022723"/>
    </source>
</evidence>
<dbReference type="PANTHER" id="PTHR24300:SF423">
    <property type="entry name" value="CYTOCHROME P450 2C18"/>
    <property type="match status" value="1"/>
</dbReference>
<keyword evidence="12" id="KW-0503">Monooxygenase</keyword>
<keyword evidence="9" id="KW-0492">Microsome</keyword>
<evidence type="ECO:0000256" key="14">
    <source>
        <dbReference type="SAM" id="SignalP"/>
    </source>
</evidence>
<evidence type="ECO:0000256" key="11">
    <source>
        <dbReference type="ARBA" id="ARBA00023004"/>
    </source>
</evidence>
<evidence type="ECO:0000313" key="15">
    <source>
        <dbReference type="Ensembl" id="ENSNGAP00000020513.1"/>
    </source>
</evidence>
<evidence type="ECO:0000256" key="4">
    <source>
        <dbReference type="ARBA" id="ARBA00010617"/>
    </source>
</evidence>
<keyword evidence="7" id="KW-0479">Metal-binding</keyword>
<reference evidence="15" key="2">
    <citation type="submission" date="2025-09" db="UniProtKB">
        <authorList>
            <consortium name="Ensembl"/>
        </authorList>
    </citation>
    <scope>IDENTIFICATION</scope>
</reference>
<evidence type="ECO:0000256" key="12">
    <source>
        <dbReference type="ARBA" id="ARBA00023033"/>
    </source>
</evidence>
<dbReference type="Pfam" id="PF00067">
    <property type="entry name" value="p450"/>
    <property type="match status" value="1"/>
</dbReference>
<dbReference type="GO" id="GO:0005506">
    <property type="term" value="F:iron ion binding"/>
    <property type="evidence" value="ECO:0007669"/>
    <property type="project" value="InterPro"/>
</dbReference>
<dbReference type="SUPFAM" id="SSF48264">
    <property type="entry name" value="Cytochrome P450"/>
    <property type="match status" value="1"/>
</dbReference>
<dbReference type="OMA" id="INIVWSH"/>
<name>A0A8C6WAT4_NANGA</name>
<dbReference type="GO" id="GO:0006805">
    <property type="term" value="P:xenobiotic metabolic process"/>
    <property type="evidence" value="ECO:0007669"/>
    <property type="project" value="TreeGrafter"/>
</dbReference>
<evidence type="ECO:0000256" key="13">
    <source>
        <dbReference type="ARBA" id="ARBA00023136"/>
    </source>
</evidence>
<evidence type="ECO:0000256" key="10">
    <source>
        <dbReference type="ARBA" id="ARBA00023002"/>
    </source>
</evidence>
<keyword evidence="16" id="KW-1185">Reference proteome</keyword>